<keyword evidence="1" id="KW-0175">Coiled coil</keyword>
<dbReference type="Proteomes" id="UP000291020">
    <property type="component" value="Unassembled WGS sequence"/>
</dbReference>
<reference evidence="2" key="2">
    <citation type="submission" date="2025-08" db="UniProtKB">
        <authorList>
            <consortium name="Ensembl"/>
        </authorList>
    </citation>
    <scope>IDENTIFICATION</scope>
</reference>
<evidence type="ECO:0000313" key="3">
    <source>
        <dbReference type="Proteomes" id="UP000291020"/>
    </source>
</evidence>
<dbReference type="AlphaFoldDB" id="A0A452H380"/>
<evidence type="ECO:0008006" key="4">
    <source>
        <dbReference type="Google" id="ProtNLM"/>
    </source>
</evidence>
<dbReference type="InterPro" id="IPR039889">
    <property type="entry name" value="CCD33"/>
</dbReference>
<dbReference type="STRING" id="38772.ENSGAGP00000008991"/>
<dbReference type="GO" id="GO:0005777">
    <property type="term" value="C:peroxisome"/>
    <property type="evidence" value="ECO:0007669"/>
    <property type="project" value="TreeGrafter"/>
</dbReference>
<name>A0A452H380_9SAUR</name>
<keyword evidence="3" id="KW-1185">Reference proteome</keyword>
<evidence type="ECO:0000256" key="1">
    <source>
        <dbReference type="SAM" id="Coils"/>
    </source>
</evidence>
<protein>
    <recommendedName>
        <fullName evidence="4">Coiled-coil domain containing 33</fullName>
    </recommendedName>
</protein>
<organism evidence="2 3">
    <name type="scientific">Gopherus agassizii</name>
    <name type="common">Agassiz's desert tortoise</name>
    <dbReference type="NCBI Taxonomy" id="38772"/>
    <lineage>
        <taxon>Eukaryota</taxon>
        <taxon>Metazoa</taxon>
        <taxon>Chordata</taxon>
        <taxon>Craniata</taxon>
        <taxon>Vertebrata</taxon>
        <taxon>Euteleostomi</taxon>
        <taxon>Archelosauria</taxon>
        <taxon>Testudinata</taxon>
        <taxon>Testudines</taxon>
        <taxon>Cryptodira</taxon>
        <taxon>Durocryptodira</taxon>
        <taxon>Testudinoidea</taxon>
        <taxon>Testudinidae</taxon>
        <taxon>Gopherus</taxon>
    </lineage>
</organism>
<dbReference type="Ensembl" id="ENSGAGT00000010325.1">
    <property type="protein sequence ID" value="ENSGAGP00000008991.1"/>
    <property type="gene ID" value="ENSGAGG00000007101.1"/>
</dbReference>
<feature type="coiled-coil region" evidence="1">
    <location>
        <begin position="77"/>
        <end position="111"/>
    </location>
</feature>
<proteinExistence type="predicted"/>
<reference evidence="3" key="1">
    <citation type="journal article" date="2017" name="PLoS ONE">
        <title>The Agassiz's desert tortoise genome provides a resource for the conservation of a threatened species.</title>
        <authorList>
            <person name="Tollis M."/>
            <person name="DeNardo D.F."/>
            <person name="Cornelius J.A."/>
            <person name="Dolby G.A."/>
            <person name="Edwards T."/>
            <person name="Henen B.T."/>
            <person name="Karl A.E."/>
            <person name="Murphy R.W."/>
            <person name="Kusumi K."/>
        </authorList>
    </citation>
    <scope>NUCLEOTIDE SEQUENCE [LARGE SCALE GENOMIC DNA]</scope>
</reference>
<evidence type="ECO:0000313" key="2">
    <source>
        <dbReference type="Ensembl" id="ENSGAGP00000008991.1"/>
    </source>
</evidence>
<sequence>MAWYYRPFSSTLNQDNDISLPSPEAVAEILPDKQMLLYEQAAAPADSDMDDVDMLRRTQDVTRFHLDQELDNYRTAMKKMADDILSLRRHVASLEAENSTLRRNLSMHEEVGRTLLNDVDVDVMTKVEIVDRIVALKHKLAAGTVEMSRMKDRVQQLQNELIRKNDREKDLVMLQRAHQQQQTVLRKYQEKITKMKALEDTVRQQERVIEKMERMLEEKVPETARTSDSVSKEFYSTLLTENMRLREELSRAHYRSSPIILQQQALPDMFSTNSEKLSLLAKVEKAQGRIRVLESQLEESARKWGREKQDLSTRLLEQEHGFGRSSSTILHDFSLVSDMPAVPGNPQAGLTQLQSNSSHTQLLSCSPSCHGHCTSGWCRNHVTGL</sequence>
<dbReference type="PANTHER" id="PTHR21623:SF2">
    <property type="entry name" value="COILED-COIL DOMAIN-CONTAINING PROTEIN 33"/>
    <property type="match status" value="1"/>
</dbReference>
<feature type="coiled-coil region" evidence="1">
    <location>
        <begin position="140"/>
        <end position="218"/>
    </location>
</feature>
<dbReference type="PANTHER" id="PTHR21623">
    <property type="entry name" value="SPERIOLIN-BINDING FACTOR"/>
    <property type="match status" value="1"/>
</dbReference>
<reference evidence="2" key="3">
    <citation type="submission" date="2025-09" db="UniProtKB">
        <authorList>
            <consortium name="Ensembl"/>
        </authorList>
    </citation>
    <scope>IDENTIFICATION</scope>
</reference>
<accession>A0A452H380</accession>